<name>Q0BR74_GRABC</name>
<keyword evidence="2" id="KW-1185">Reference proteome</keyword>
<proteinExistence type="predicted"/>
<dbReference type="AlphaFoldDB" id="Q0BR74"/>
<dbReference type="Proteomes" id="UP000001963">
    <property type="component" value="Chromosome"/>
</dbReference>
<protein>
    <submittedName>
        <fullName evidence="1">Transposase</fullName>
    </submittedName>
</protein>
<dbReference type="HOGENOM" id="CLU_2117559_0_0_5"/>
<accession>Q0BR74</accession>
<gene>
    <name evidence="1" type="ordered locus">GbCGDNIH1_1780</name>
</gene>
<dbReference type="KEGG" id="gbe:GbCGDNIH1_1780"/>
<organism evidence="1 2">
    <name type="scientific">Granulibacter bethesdensis (strain ATCC BAA-1260 / CGDNIH1)</name>
    <dbReference type="NCBI Taxonomy" id="391165"/>
    <lineage>
        <taxon>Bacteria</taxon>
        <taxon>Pseudomonadati</taxon>
        <taxon>Pseudomonadota</taxon>
        <taxon>Alphaproteobacteria</taxon>
        <taxon>Acetobacterales</taxon>
        <taxon>Acetobacteraceae</taxon>
        <taxon>Granulibacter</taxon>
    </lineage>
</organism>
<dbReference type="EMBL" id="CP000394">
    <property type="protein sequence ID" value="ABI62678.1"/>
    <property type="molecule type" value="Genomic_DNA"/>
</dbReference>
<sequence length="114" mass="12520">MPRPSRCQSPNGKLREKVGFKHAAVAVAASSRSSCTPCCAPANYSLGAPLPPDPRPRQRQWRGEASLLGRRLVHSASDVAPRTPVRCVRNEHRKDHLGSPMIRRLMSTVKTTVT</sequence>
<evidence type="ECO:0000313" key="2">
    <source>
        <dbReference type="Proteomes" id="UP000001963"/>
    </source>
</evidence>
<reference evidence="1 2" key="1">
    <citation type="journal article" date="2007" name="J. Bacteriol.">
        <title>Genome sequence analysis of the emerging human pathogenic acetic acid bacterium Granulibacter bethesdensis.</title>
        <authorList>
            <person name="Greenberg D.E."/>
            <person name="Porcella S.F."/>
            <person name="Zelazny A.M."/>
            <person name="Virtaneva K."/>
            <person name="Sturdevant D.E."/>
            <person name="Kupko J.J.III."/>
            <person name="Barbian K.D."/>
            <person name="Babar A."/>
            <person name="Dorward D.W."/>
            <person name="Holland S.M."/>
        </authorList>
    </citation>
    <scope>NUCLEOTIDE SEQUENCE [LARGE SCALE GENOMIC DNA]</scope>
    <source>
        <strain evidence="2">ATCC BAA-1260 / CGDNIH1</strain>
    </source>
</reference>
<evidence type="ECO:0000313" key="1">
    <source>
        <dbReference type="EMBL" id="ABI62678.1"/>
    </source>
</evidence>